<keyword evidence="1 3" id="KW-0853">WD repeat</keyword>
<dbReference type="InterPro" id="IPR019775">
    <property type="entry name" value="WD40_repeat_CS"/>
</dbReference>
<dbReference type="EMBL" id="CACTIH010000343">
    <property type="protein sequence ID" value="CAA2959714.1"/>
    <property type="molecule type" value="Genomic_DNA"/>
</dbReference>
<comment type="caution">
    <text evidence="5">The sequence shown here is derived from an EMBL/GenBank/DDBJ whole genome shotgun (WGS) entry which is preliminary data.</text>
</comment>
<keyword evidence="6" id="KW-1185">Reference proteome</keyword>
<evidence type="ECO:0000256" key="4">
    <source>
        <dbReference type="SAM" id="MobiDB-lite"/>
    </source>
</evidence>
<dbReference type="InterPro" id="IPR036047">
    <property type="entry name" value="F-box-like_dom_sf"/>
</dbReference>
<feature type="compositionally biased region" description="Polar residues" evidence="4">
    <location>
        <begin position="467"/>
        <end position="477"/>
    </location>
</feature>
<dbReference type="InterPro" id="IPR015943">
    <property type="entry name" value="WD40/YVTN_repeat-like_dom_sf"/>
</dbReference>
<dbReference type="Proteomes" id="UP000594638">
    <property type="component" value="Unassembled WGS sequence"/>
</dbReference>
<dbReference type="PROSITE" id="PS00678">
    <property type="entry name" value="WD_REPEATS_1"/>
    <property type="match status" value="2"/>
</dbReference>
<sequence>MGDSSSPDPSSSTMTDLNMDTLVQCASYLSLRDLSNMAMSCKYLQRAAYSDSIWLSLFRHRWPLPIPLSSSQVSNVRDAYLTRHSTIQQFKYLDPQSSDFSTFGKPSEHILLDKNNVMFSQGSLICILDTDSLFSGSNSLVTRDNHNARITCMRLFPLGETSMDQSESGRNENVLITSSCDHSIRLWWKGGCHRCFKGHNGPVLTLSDRLLGHGTGKIFASGGEDGTVRLWSINSSGKRGQHALRATLYGHEKAVSLMSVAGYKTSLLVSMSKNSKVRVWDTTTASSSSRSSCCVGMTSIPGNPVGMKCHESLLYVAAGSSVIAIDLRTMHRVSTVMQQVKLHSFQVMPSKSLICTGGTGRAMLWDIRKSSNTPKVEPVIELDGHVGPIKLLHMDRYKVVAGGLDDSCINVWDVDTGEHTNSLICSEDESLGCSAMVVDGCRLVTASGDEEQCVLRFRDFDTATCPVSSNASETGSPVSKFWGPQSYSDSESSDY</sequence>
<accession>A0A8S0PYM7</accession>
<dbReference type="PANTHER" id="PTHR22847:SF746">
    <property type="entry name" value="OS01G0185400 PROTEIN"/>
    <property type="match status" value="1"/>
</dbReference>
<evidence type="ECO:0000256" key="1">
    <source>
        <dbReference type="ARBA" id="ARBA00022574"/>
    </source>
</evidence>
<gene>
    <name evidence="5" type="ORF">OLEA9_A058356</name>
</gene>
<proteinExistence type="predicted"/>
<feature type="repeat" description="WD" evidence="3">
    <location>
        <begin position="382"/>
        <end position="422"/>
    </location>
</feature>
<dbReference type="Pfam" id="PF00400">
    <property type="entry name" value="WD40"/>
    <property type="match status" value="2"/>
</dbReference>
<dbReference type="Gramene" id="OE9A058356T1">
    <property type="protein sequence ID" value="OE9A058356C1"/>
    <property type="gene ID" value="OE9A058356"/>
</dbReference>
<dbReference type="OrthoDB" id="727118at2759"/>
<dbReference type="Gene3D" id="2.130.10.10">
    <property type="entry name" value="YVTN repeat-like/Quinoprotein amine dehydrogenase"/>
    <property type="match status" value="2"/>
</dbReference>
<evidence type="ECO:0000256" key="3">
    <source>
        <dbReference type="PROSITE-ProRule" id="PRU00221"/>
    </source>
</evidence>
<dbReference type="SUPFAM" id="SSF81383">
    <property type="entry name" value="F-box domain"/>
    <property type="match status" value="1"/>
</dbReference>
<reference evidence="5 6" key="1">
    <citation type="submission" date="2019-12" db="EMBL/GenBank/DDBJ databases">
        <authorList>
            <person name="Alioto T."/>
            <person name="Alioto T."/>
            <person name="Gomez Garrido J."/>
        </authorList>
    </citation>
    <scope>NUCLEOTIDE SEQUENCE [LARGE SCALE GENOMIC DNA]</scope>
</reference>
<dbReference type="SMART" id="SM00320">
    <property type="entry name" value="WD40"/>
    <property type="match status" value="5"/>
</dbReference>
<dbReference type="PANTHER" id="PTHR22847">
    <property type="entry name" value="WD40 REPEAT PROTEIN"/>
    <property type="match status" value="1"/>
</dbReference>
<dbReference type="SUPFAM" id="SSF50978">
    <property type="entry name" value="WD40 repeat-like"/>
    <property type="match status" value="1"/>
</dbReference>
<dbReference type="InterPro" id="IPR036322">
    <property type="entry name" value="WD40_repeat_dom_sf"/>
</dbReference>
<evidence type="ECO:0000313" key="6">
    <source>
        <dbReference type="Proteomes" id="UP000594638"/>
    </source>
</evidence>
<name>A0A8S0PYM7_OLEEU</name>
<organism evidence="5 6">
    <name type="scientific">Olea europaea subsp. europaea</name>
    <dbReference type="NCBI Taxonomy" id="158383"/>
    <lineage>
        <taxon>Eukaryota</taxon>
        <taxon>Viridiplantae</taxon>
        <taxon>Streptophyta</taxon>
        <taxon>Embryophyta</taxon>
        <taxon>Tracheophyta</taxon>
        <taxon>Spermatophyta</taxon>
        <taxon>Magnoliopsida</taxon>
        <taxon>eudicotyledons</taxon>
        <taxon>Gunneridae</taxon>
        <taxon>Pentapetalae</taxon>
        <taxon>asterids</taxon>
        <taxon>lamiids</taxon>
        <taxon>Lamiales</taxon>
        <taxon>Oleaceae</taxon>
        <taxon>Oleeae</taxon>
        <taxon>Olea</taxon>
    </lineage>
</organism>
<keyword evidence="2" id="KW-0677">Repeat</keyword>
<feature type="repeat" description="WD" evidence="3">
    <location>
        <begin position="196"/>
        <end position="235"/>
    </location>
</feature>
<feature type="compositionally biased region" description="Polar residues" evidence="4">
    <location>
        <begin position="485"/>
        <end position="495"/>
    </location>
</feature>
<feature type="region of interest" description="Disordered" evidence="4">
    <location>
        <begin position="467"/>
        <end position="495"/>
    </location>
</feature>
<dbReference type="Gramene" id="OE9A058356T2">
    <property type="protein sequence ID" value="OE9A058356C2"/>
    <property type="gene ID" value="OE9A058356"/>
</dbReference>
<dbReference type="AlphaFoldDB" id="A0A8S0PYM7"/>
<evidence type="ECO:0000256" key="2">
    <source>
        <dbReference type="ARBA" id="ARBA00022737"/>
    </source>
</evidence>
<evidence type="ECO:0000313" key="5">
    <source>
        <dbReference type="EMBL" id="CAA2959714.1"/>
    </source>
</evidence>
<dbReference type="InterPro" id="IPR001680">
    <property type="entry name" value="WD40_rpt"/>
</dbReference>
<dbReference type="PROSITE" id="PS50082">
    <property type="entry name" value="WD_REPEATS_2"/>
    <property type="match status" value="3"/>
</dbReference>
<feature type="repeat" description="WD" evidence="3">
    <location>
        <begin position="248"/>
        <end position="290"/>
    </location>
</feature>
<dbReference type="Gene3D" id="1.20.1280.50">
    <property type="match status" value="1"/>
</dbReference>
<protein>
    <submittedName>
        <fullName evidence="5">Probable E3 ubiquitin ligase complex SCF subunit sconB</fullName>
    </submittedName>
</protein>